<dbReference type="RefSeq" id="WP_145026899.1">
    <property type="nucleotide sequence ID" value="NZ_CP036271.1"/>
</dbReference>
<organism evidence="3 4">
    <name type="scientific">Caulifigura coniformis</name>
    <dbReference type="NCBI Taxonomy" id="2527983"/>
    <lineage>
        <taxon>Bacteria</taxon>
        <taxon>Pseudomonadati</taxon>
        <taxon>Planctomycetota</taxon>
        <taxon>Planctomycetia</taxon>
        <taxon>Planctomycetales</taxon>
        <taxon>Planctomycetaceae</taxon>
        <taxon>Caulifigura</taxon>
    </lineage>
</organism>
<dbReference type="EMBL" id="CP036271">
    <property type="protein sequence ID" value="QDT52498.1"/>
    <property type="molecule type" value="Genomic_DNA"/>
</dbReference>
<dbReference type="OrthoDB" id="9795306at2"/>
<dbReference type="PANTHER" id="PTHR35174:SF4">
    <property type="entry name" value="BLL7163 PROTEIN"/>
    <property type="match status" value="1"/>
</dbReference>
<evidence type="ECO:0000256" key="1">
    <source>
        <dbReference type="ARBA" id="ARBA00007689"/>
    </source>
</evidence>
<dbReference type="Gene3D" id="3.30.70.1060">
    <property type="entry name" value="Dimeric alpha+beta barrel"/>
    <property type="match status" value="1"/>
</dbReference>
<dbReference type="InterPro" id="IPR005545">
    <property type="entry name" value="YCII"/>
</dbReference>
<dbReference type="InParanoid" id="A0A517S8P6"/>
<feature type="domain" description="YCII-related" evidence="2">
    <location>
        <begin position="1"/>
        <end position="101"/>
    </location>
</feature>
<dbReference type="InterPro" id="IPR011008">
    <property type="entry name" value="Dimeric_a/b-barrel"/>
</dbReference>
<evidence type="ECO:0000259" key="2">
    <source>
        <dbReference type="Pfam" id="PF03795"/>
    </source>
</evidence>
<gene>
    <name evidence="3" type="ORF">Pan44_05100</name>
</gene>
<reference evidence="3 4" key="1">
    <citation type="submission" date="2019-02" db="EMBL/GenBank/DDBJ databases">
        <title>Deep-cultivation of Planctomycetes and their phenomic and genomic characterization uncovers novel biology.</title>
        <authorList>
            <person name="Wiegand S."/>
            <person name="Jogler M."/>
            <person name="Boedeker C."/>
            <person name="Pinto D."/>
            <person name="Vollmers J."/>
            <person name="Rivas-Marin E."/>
            <person name="Kohn T."/>
            <person name="Peeters S.H."/>
            <person name="Heuer A."/>
            <person name="Rast P."/>
            <person name="Oberbeckmann S."/>
            <person name="Bunk B."/>
            <person name="Jeske O."/>
            <person name="Meyerdierks A."/>
            <person name="Storesund J.E."/>
            <person name="Kallscheuer N."/>
            <person name="Luecker S."/>
            <person name="Lage O.M."/>
            <person name="Pohl T."/>
            <person name="Merkel B.J."/>
            <person name="Hornburger P."/>
            <person name="Mueller R.-W."/>
            <person name="Bruemmer F."/>
            <person name="Labrenz M."/>
            <person name="Spormann A.M."/>
            <person name="Op den Camp H."/>
            <person name="Overmann J."/>
            <person name="Amann R."/>
            <person name="Jetten M.S.M."/>
            <person name="Mascher T."/>
            <person name="Medema M.H."/>
            <person name="Devos D.P."/>
            <person name="Kaster A.-K."/>
            <person name="Ovreas L."/>
            <person name="Rohde M."/>
            <person name="Galperin M.Y."/>
            <person name="Jogler C."/>
        </authorList>
    </citation>
    <scope>NUCLEOTIDE SEQUENCE [LARGE SCALE GENOMIC DNA]</scope>
    <source>
        <strain evidence="3 4">Pan44</strain>
    </source>
</reference>
<evidence type="ECO:0000313" key="4">
    <source>
        <dbReference type="Proteomes" id="UP000315700"/>
    </source>
</evidence>
<dbReference type="Pfam" id="PF03795">
    <property type="entry name" value="YCII"/>
    <property type="match status" value="1"/>
</dbReference>
<dbReference type="Proteomes" id="UP000315700">
    <property type="component" value="Chromosome"/>
</dbReference>
<comment type="similarity">
    <text evidence="1">Belongs to the YciI family.</text>
</comment>
<dbReference type="KEGG" id="ccos:Pan44_05100"/>
<proteinExistence type="inferred from homology"/>
<name>A0A517S8P6_9PLAN</name>
<keyword evidence="4" id="KW-1185">Reference proteome</keyword>
<dbReference type="PANTHER" id="PTHR35174">
    <property type="entry name" value="BLL7171 PROTEIN-RELATED"/>
    <property type="match status" value="1"/>
</dbReference>
<sequence>MRFMILRKSDDRTESGLTPPPEMIAAMGQYKAAMQAAGVYAGGDGLLSSSAGARVHYRNGQVSVIDGPFSETKEMIAGFVVVDVESLEEAAKWASMCPSLCGPGEAVMEIRQVYQASDFPAAQQEMIRQLPWETVANNSAG</sequence>
<dbReference type="AlphaFoldDB" id="A0A517S8P6"/>
<accession>A0A517S8P6</accession>
<dbReference type="SUPFAM" id="SSF54909">
    <property type="entry name" value="Dimeric alpha+beta barrel"/>
    <property type="match status" value="1"/>
</dbReference>
<protein>
    <submittedName>
        <fullName evidence="3">YCII-related domain protein</fullName>
    </submittedName>
</protein>
<evidence type="ECO:0000313" key="3">
    <source>
        <dbReference type="EMBL" id="QDT52498.1"/>
    </source>
</evidence>